<dbReference type="InterPro" id="IPR036291">
    <property type="entry name" value="NAD(P)-bd_dom_sf"/>
</dbReference>
<protein>
    <recommendedName>
        <fullName evidence="1">NAD(P)-binding domain-containing protein</fullName>
    </recommendedName>
</protein>
<dbReference type="Proteomes" id="UP000219546">
    <property type="component" value="Unassembled WGS sequence"/>
</dbReference>
<dbReference type="InterPro" id="IPR051606">
    <property type="entry name" value="Polyketide_Oxido-like"/>
</dbReference>
<dbReference type="RefSeq" id="WP_097157061.1">
    <property type="nucleotide sequence ID" value="NZ_JBEPMQ010000003.1"/>
</dbReference>
<keyword evidence="3" id="KW-1185">Reference proteome</keyword>
<evidence type="ECO:0000313" key="2">
    <source>
        <dbReference type="EMBL" id="SNX67252.1"/>
    </source>
</evidence>
<dbReference type="OrthoDB" id="9785372at2"/>
<dbReference type="Gene3D" id="3.40.50.720">
    <property type="entry name" value="NAD(P)-binding Rossmann-like Domain"/>
    <property type="match status" value="1"/>
</dbReference>
<dbReference type="PANTHER" id="PTHR43355">
    <property type="entry name" value="FLAVIN REDUCTASE (NADPH)"/>
    <property type="match status" value="1"/>
</dbReference>
<dbReference type="AlphaFoldDB" id="A0A285CI29"/>
<dbReference type="PANTHER" id="PTHR43355:SF2">
    <property type="entry name" value="FLAVIN REDUCTASE (NADPH)"/>
    <property type="match status" value="1"/>
</dbReference>
<gene>
    <name evidence="2" type="ORF">SAMN05877753_101571</name>
</gene>
<reference evidence="2 3" key="1">
    <citation type="submission" date="2017-08" db="EMBL/GenBank/DDBJ databases">
        <authorList>
            <person name="de Groot N.N."/>
        </authorList>
    </citation>
    <scope>NUCLEOTIDE SEQUENCE [LARGE SCALE GENOMIC DNA]</scope>
    <source>
        <strain evidence="2 3">JC228</strain>
    </source>
</reference>
<evidence type="ECO:0000313" key="3">
    <source>
        <dbReference type="Proteomes" id="UP000219546"/>
    </source>
</evidence>
<proteinExistence type="predicted"/>
<accession>A0A285CI29</accession>
<dbReference type="CDD" id="cd05244">
    <property type="entry name" value="BVR-B_like_SDR_a"/>
    <property type="match status" value="1"/>
</dbReference>
<dbReference type="SUPFAM" id="SSF51735">
    <property type="entry name" value="NAD(P)-binding Rossmann-fold domains"/>
    <property type="match status" value="1"/>
</dbReference>
<dbReference type="Pfam" id="PF13460">
    <property type="entry name" value="NAD_binding_10"/>
    <property type="match status" value="1"/>
</dbReference>
<organism evidence="2 3">
    <name type="scientific">Bacillus oleivorans</name>
    <dbReference type="NCBI Taxonomy" id="1448271"/>
    <lineage>
        <taxon>Bacteria</taxon>
        <taxon>Bacillati</taxon>
        <taxon>Bacillota</taxon>
        <taxon>Bacilli</taxon>
        <taxon>Bacillales</taxon>
        <taxon>Bacillaceae</taxon>
        <taxon>Bacillus</taxon>
    </lineage>
</organism>
<dbReference type="InterPro" id="IPR016040">
    <property type="entry name" value="NAD(P)-bd_dom"/>
</dbReference>
<name>A0A285CI29_9BACI</name>
<evidence type="ECO:0000259" key="1">
    <source>
        <dbReference type="Pfam" id="PF13460"/>
    </source>
</evidence>
<sequence>MKIGIIGASGKAGSLILKEAQARGHEVTAIVRNAAKVSDQNVNVLEKDIFDLKAEDLKGFDAVVNAFGAPPGKEELHVEAGRVLIEAMNGAPDTRLIVVGGAGSLYVDEAKTVQLIDTPEFPKEYYPTASNQAKNLEDLKNSSGIKWTFISPAAFFDPAGKRTGTYQKGGESFMVNQQGESYLSYADFAVAVLDEIENPQHINQRFTLVSEKA</sequence>
<dbReference type="GO" id="GO:0016646">
    <property type="term" value="F:oxidoreductase activity, acting on the CH-NH group of donors, NAD or NADP as acceptor"/>
    <property type="evidence" value="ECO:0007669"/>
    <property type="project" value="TreeGrafter"/>
</dbReference>
<dbReference type="EMBL" id="OAOP01000001">
    <property type="protein sequence ID" value="SNX67252.1"/>
    <property type="molecule type" value="Genomic_DNA"/>
</dbReference>
<feature type="domain" description="NAD(P)-binding" evidence="1">
    <location>
        <begin position="7"/>
        <end position="194"/>
    </location>
</feature>